<evidence type="ECO:0000313" key="8">
    <source>
        <dbReference type="EMBL" id="RIH93305.1"/>
    </source>
</evidence>
<dbReference type="InterPro" id="IPR036388">
    <property type="entry name" value="WH-like_DNA-bd_sf"/>
</dbReference>
<comment type="caution">
    <text evidence="8">The sequence shown here is derived from an EMBL/GenBank/DDBJ whole genome shotgun (WGS) entry which is preliminary data.</text>
</comment>
<comment type="similarity">
    <text evidence="2 5">Belongs to the RecX family.</text>
</comment>
<dbReference type="InterPro" id="IPR003783">
    <property type="entry name" value="Regulatory_RecX"/>
</dbReference>
<dbReference type="Pfam" id="PF21982">
    <property type="entry name" value="RecX_HTH1"/>
    <property type="match status" value="1"/>
</dbReference>
<evidence type="ECO:0000256" key="4">
    <source>
        <dbReference type="ARBA" id="ARBA00022490"/>
    </source>
</evidence>
<reference evidence="8 9" key="1">
    <citation type="submission" date="2018-08" db="EMBL/GenBank/DDBJ databases">
        <title>Meiothermus granaticius genome AF-68 sequencing project.</title>
        <authorList>
            <person name="Da Costa M.S."/>
            <person name="Albuquerque L."/>
            <person name="Raposo P."/>
            <person name="Froufe H.J.C."/>
            <person name="Barroso C.S."/>
            <person name="Egas C."/>
        </authorList>
    </citation>
    <scope>NUCLEOTIDE SEQUENCE [LARGE SCALE GENOMIC DNA]</scope>
    <source>
        <strain evidence="8 9">AF-68</strain>
    </source>
</reference>
<dbReference type="OrthoDB" id="26279at2"/>
<sequence>MKDEGPDALFQYAIRILAARAYSEAVLRRKLTRRAQPEVVEPVIGQLKALGYLEDAQYAEGYARMYAGRWGRAKVRRGLLQKGVSPAVVDRVLDQLEPENDPVSQAVGLLERHQARYKGNKSKAIRFLVGRGYALGEALEAWQRFTSPG</sequence>
<accession>A0A399FC67</accession>
<evidence type="ECO:0000256" key="2">
    <source>
        <dbReference type="ARBA" id="ARBA00009695"/>
    </source>
</evidence>
<feature type="domain" description="RecX first three-helical" evidence="7">
    <location>
        <begin position="10"/>
        <end position="47"/>
    </location>
</feature>
<dbReference type="RefSeq" id="WP_119356262.1">
    <property type="nucleotide sequence ID" value="NZ_BJXM01000002.1"/>
</dbReference>
<dbReference type="PANTHER" id="PTHR33602:SF1">
    <property type="entry name" value="REGULATORY PROTEIN RECX FAMILY PROTEIN"/>
    <property type="match status" value="1"/>
</dbReference>
<dbReference type="InterPro" id="IPR053926">
    <property type="entry name" value="RecX_HTH_1st"/>
</dbReference>
<dbReference type="PANTHER" id="PTHR33602">
    <property type="entry name" value="REGULATORY PROTEIN RECX FAMILY PROTEIN"/>
    <property type="match status" value="1"/>
</dbReference>
<comment type="function">
    <text evidence="5">Modulates RecA activity.</text>
</comment>
<evidence type="ECO:0000259" key="7">
    <source>
        <dbReference type="Pfam" id="PF21982"/>
    </source>
</evidence>
<dbReference type="InterPro" id="IPR053924">
    <property type="entry name" value="RecX_HTH_2nd"/>
</dbReference>
<keyword evidence="4 5" id="KW-0963">Cytoplasm</keyword>
<name>A0A399FC67_9DEIN</name>
<dbReference type="Proteomes" id="UP000266178">
    <property type="component" value="Unassembled WGS sequence"/>
</dbReference>
<dbReference type="EMBL" id="QWLB01000007">
    <property type="protein sequence ID" value="RIH93305.1"/>
    <property type="molecule type" value="Genomic_DNA"/>
</dbReference>
<dbReference type="AlphaFoldDB" id="A0A399FC67"/>
<evidence type="ECO:0000256" key="5">
    <source>
        <dbReference type="HAMAP-Rule" id="MF_01114"/>
    </source>
</evidence>
<evidence type="ECO:0000259" key="6">
    <source>
        <dbReference type="Pfam" id="PF02631"/>
    </source>
</evidence>
<evidence type="ECO:0000256" key="1">
    <source>
        <dbReference type="ARBA" id="ARBA00004496"/>
    </source>
</evidence>
<dbReference type="GO" id="GO:0006282">
    <property type="term" value="P:regulation of DNA repair"/>
    <property type="evidence" value="ECO:0007669"/>
    <property type="project" value="UniProtKB-UniRule"/>
</dbReference>
<feature type="domain" description="RecX second three-helical" evidence="6">
    <location>
        <begin position="55"/>
        <end position="93"/>
    </location>
</feature>
<gene>
    <name evidence="5 8" type="primary">recX</name>
    <name evidence="8" type="ORF">Mgrana_00748</name>
</gene>
<keyword evidence="9" id="KW-1185">Reference proteome</keyword>
<comment type="subcellular location">
    <subcellularLocation>
        <location evidence="1 5">Cytoplasm</location>
    </subcellularLocation>
</comment>
<organism evidence="8 9">
    <name type="scientific">Meiothermus granaticius NBRC 107808</name>
    <dbReference type="NCBI Taxonomy" id="1227551"/>
    <lineage>
        <taxon>Bacteria</taxon>
        <taxon>Thermotogati</taxon>
        <taxon>Deinococcota</taxon>
        <taxon>Deinococci</taxon>
        <taxon>Thermales</taxon>
        <taxon>Thermaceae</taxon>
        <taxon>Meiothermus</taxon>
    </lineage>
</organism>
<dbReference type="Pfam" id="PF02631">
    <property type="entry name" value="RecX_HTH2"/>
    <property type="match status" value="1"/>
</dbReference>
<dbReference type="Gene3D" id="1.10.10.10">
    <property type="entry name" value="Winged helix-like DNA-binding domain superfamily/Winged helix DNA-binding domain"/>
    <property type="match status" value="2"/>
</dbReference>
<dbReference type="GO" id="GO:0005737">
    <property type="term" value="C:cytoplasm"/>
    <property type="evidence" value="ECO:0007669"/>
    <property type="project" value="UniProtKB-SubCell"/>
</dbReference>
<proteinExistence type="inferred from homology"/>
<dbReference type="HAMAP" id="MF_01114">
    <property type="entry name" value="RecX"/>
    <property type="match status" value="1"/>
</dbReference>
<evidence type="ECO:0000256" key="3">
    <source>
        <dbReference type="ARBA" id="ARBA00018111"/>
    </source>
</evidence>
<evidence type="ECO:0000313" key="9">
    <source>
        <dbReference type="Proteomes" id="UP000266178"/>
    </source>
</evidence>
<protein>
    <recommendedName>
        <fullName evidence="3 5">Regulatory protein RecX</fullName>
    </recommendedName>
</protein>